<evidence type="ECO:0008006" key="4">
    <source>
        <dbReference type="Google" id="ProtNLM"/>
    </source>
</evidence>
<dbReference type="Proteomes" id="UP000245880">
    <property type="component" value="Unassembled WGS sequence"/>
</dbReference>
<gene>
    <name evidence="2" type="ORF">CLV98_10234</name>
</gene>
<feature type="transmembrane region" description="Helical" evidence="1">
    <location>
        <begin position="248"/>
        <end position="270"/>
    </location>
</feature>
<name>A0A316ANT4_9BACT</name>
<sequence>MLSFFRVNARYQTVSLVVFFLLLRLPFLFGGAPLLVPELSWMLVGEQLGHGFMLYKDIWDNISPLSGLVYWLMDTLFGRAQWAYQFAAMAISIVQILYFNYLVRSKDLLSVRSFIPGAVYAIFLSISFDLGTLSPMLMATTFLLFAFGTMVQVLLRREVSVQVFEIGLYIGIATLFYLPACLFMLWGFFALLFYTGATFRHHLLGFFGAAFPLLMVVLIFYMSGSLEALNRNLLTSVFQVKQYDLNDFFSLLISIFLPLFIGVLGFLRISTSIRFVNFQTRVQQVLALWFLAAIATIPLMQFLAPMQFVIFIPPLAFFASYYFQSFKKKNYLDELQFLAMTGAILTLQYQGMRGIIPGLSVGRLENLQAKASALPAEIVNRKILVLGYHQGEYLRNYSATPYLNWDLASPYLKDLDNFENVVQVYDNFQKDPPDYVIDKSDIMPKLLERVPALKKQFVLSASKGIYKRQASPE</sequence>
<evidence type="ECO:0000313" key="2">
    <source>
        <dbReference type="EMBL" id="PWJ59202.1"/>
    </source>
</evidence>
<keyword evidence="1" id="KW-1133">Transmembrane helix</keyword>
<feature type="transmembrane region" description="Helical" evidence="1">
    <location>
        <begin position="282"/>
        <end position="300"/>
    </location>
</feature>
<evidence type="ECO:0000256" key="1">
    <source>
        <dbReference type="SAM" id="Phobius"/>
    </source>
</evidence>
<comment type="caution">
    <text evidence="2">The sequence shown here is derived from an EMBL/GenBank/DDBJ whole genome shotgun (WGS) entry which is preliminary data.</text>
</comment>
<dbReference type="AlphaFoldDB" id="A0A316ANT4"/>
<feature type="transmembrane region" description="Helical" evidence="1">
    <location>
        <begin position="203"/>
        <end position="223"/>
    </location>
</feature>
<evidence type="ECO:0000313" key="3">
    <source>
        <dbReference type="Proteomes" id="UP000245880"/>
    </source>
</evidence>
<dbReference type="OrthoDB" id="981402at2"/>
<feature type="transmembrane region" description="Helical" evidence="1">
    <location>
        <begin position="82"/>
        <end position="103"/>
    </location>
</feature>
<dbReference type="EMBL" id="QGDT01000002">
    <property type="protein sequence ID" value="PWJ59202.1"/>
    <property type="molecule type" value="Genomic_DNA"/>
</dbReference>
<proteinExistence type="predicted"/>
<accession>A0A316ANT4</accession>
<organism evidence="2 3">
    <name type="scientific">Dyadobacter jejuensis</name>
    <dbReference type="NCBI Taxonomy" id="1082580"/>
    <lineage>
        <taxon>Bacteria</taxon>
        <taxon>Pseudomonadati</taxon>
        <taxon>Bacteroidota</taxon>
        <taxon>Cytophagia</taxon>
        <taxon>Cytophagales</taxon>
        <taxon>Spirosomataceae</taxon>
        <taxon>Dyadobacter</taxon>
    </lineage>
</organism>
<keyword evidence="1" id="KW-0472">Membrane</keyword>
<feature type="transmembrane region" description="Helical" evidence="1">
    <location>
        <begin position="115"/>
        <end position="148"/>
    </location>
</feature>
<keyword evidence="1" id="KW-0812">Transmembrane</keyword>
<protein>
    <recommendedName>
        <fullName evidence="4">Glycosyltransferase RgtA/B/C/D-like domain-containing protein</fullName>
    </recommendedName>
</protein>
<reference evidence="2 3" key="1">
    <citation type="submission" date="2018-03" db="EMBL/GenBank/DDBJ databases">
        <title>Genomic Encyclopedia of Archaeal and Bacterial Type Strains, Phase II (KMG-II): from individual species to whole genera.</title>
        <authorList>
            <person name="Goeker M."/>
        </authorList>
    </citation>
    <scope>NUCLEOTIDE SEQUENCE [LARGE SCALE GENOMIC DNA]</scope>
    <source>
        <strain evidence="2 3">DSM 100346</strain>
    </source>
</reference>
<keyword evidence="3" id="KW-1185">Reference proteome</keyword>
<feature type="transmembrane region" description="Helical" evidence="1">
    <location>
        <begin position="168"/>
        <end position="194"/>
    </location>
</feature>